<evidence type="ECO:0000256" key="8">
    <source>
        <dbReference type="SAM" id="MobiDB-lite"/>
    </source>
</evidence>
<evidence type="ECO:0000256" key="1">
    <source>
        <dbReference type="ARBA" id="ARBA00004123"/>
    </source>
</evidence>
<evidence type="ECO:0000313" key="10">
    <source>
        <dbReference type="EMBL" id="ETS76300.1"/>
    </source>
</evidence>
<keyword evidence="3" id="KW-0677">Repeat</keyword>
<dbReference type="GO" id="GO:0005634">
    <property type="term" value="C:nucleus"/>
    <property type="evidence" value="ECO:0007669"/>
    <property type="project" value="UniProtKB-SubCell"/>
</dbReference>
<dbReference type="eggNOG" id="KOG1721">
    <property type="taxonomic scope" value="Eukaryota"/>
</dbReference>
<dbReference type="PANTHER" id="PTHR40626:SF11">
    <property type="entry name" value="ZINC FINGER PROTEIN YPR022C"/>
    <property type="match status" value="1"/>
</dbReference>
<dbReference type="GO" id="GO:0008270">
    <property type="term" value="F:zinc ion binding"/>
    <property type="evidence" value="ECO:0007669"/>
    <property type="project" value="UniProtKB-KW"/>
</dbReference>
<dbReference type="GO" id="GO:0000785">
    <property type="term" value="C:chromatin"/>
    <property type="evidence" value="ECO:0007669"/>
    <property type="project" value="TreeGrafter"/>
</dbReference>
<evidence type="ECO:0000256" key="4">
    <source>
        <dbReference type="ARBA" id="ARBA00022771"/>
    </source>
</evidence>
<dbReference type="GO" id="GO:0000981">
    <property type="term" value="F:DNA-binding transcription factor activity, RNA polymerase II-specific"/>
    <property type="evidence" value="ECO:0007669"/>
    <property type="project" value="InterPro"/>
</dbReference>
<evidence type="ECO:0000259" key="9">
    <source>
        <dbReference type="PROSITE" id="PS50157"/>
    </source>
</evidence>
<keyword evidence="2" id="KW-0479">Metal-binding</keyword>
<feature type="compositionally biased region" description="Polar residues" evidence="8">
    <location>
        <begin position="1"/>
        <end position="12"/>
    </location>
</feature>
<dbReference type="SMART" id="SM00355">
    <property type="entry name" value="ZnF_C2H2"/>
    <property type="match status" value="2"/>
</dbReference>
<feature type="region of interest" description="Disordered" evidence="8">
    <location>
        <begin position="1"/>
        <end position="31"/>
    </location>
</feature>
<dbReference type="EMBL" id="KI912117">
    <property type="protein sequence ID" value="ETS76300.1"/>
    <property type="molecule type" value="Genomic_DNA"/>
</dbReference>
<comment type="subcellular location">
    <subcellularLocation>
        <location evidence="1">Nucleus</location>
    </subcellularLocation>
</comment>
<reference evidence="11" key="1">
    <citation type="journal article" date="2015" name="BMC Genomics">
        <title>Genomic and transcriptomic analysis of the endophytic fungus Pestalotiopsis fici reveals its lifestyle and high potential for synthesis of natural products.</title>
        <authorList>
            <person name="Wang X."/>
            <person name="Zhang X."/>
            <person name="Liu L."/>
            <person name="Xiang M."/>
            <person name="Wang W."/>
            <person name="Sun X."/>
            <person name="Che Y."/>
            <person name="Guo L."/>
            <person name="Liu G."/>
            <person name="Guo L."/>
            <person name="Wang C."/>
            <person name="Yin W.B."/>
            <person name="Stadler M."/>
            <person name="Zhang X."/>
            <person name="Liu X."/>
        </authorList>
    </citation>
    <scope>NUCLEOTIDE SEQUENCE [LARGE SCALE GENOMIC DNA]</scope>
    <source>
        <strain evidence="11">W106-1 / CGMCC3.15140</strain>
    </source>
</reference>
<keyword evidence="4 7" id="KW-0863">Zinc-finger</keyword>
<evidence type="ECO:0000256" key="2">
    <source>
        <dbReference type="ARBA" id="ARBA00022723"/>
    </source>
</evidence>
<dbReference type="FunFam" id="3.30.160.60:FF:002343">
    <property type="entry name" value="Zinc finger protein 33A"/>
    <property type="match status" value="1"/>
</dbReference>
<evidence type="ECO:0000256" key="6">
    <source>
        <dbReference type="ARBA" id="ARBA00023242"/>
    </source>
</evidence>
<evidence type="ECO:0000256" key="7">
    <source>
        <dbReference type="PROSITE-ProRule" id="PRU00042"/>
    </source>
</evidence>
<keyword evidence="6" id="KW-0539">Nucleus</keyword>
<evidence type="ECO:0000256" key="5">
    <source>
        <dbReference type="ARBA" id="ARBA00022833"/>
    </source>
</evidence>
<dbReference type="PROSITE" id="PS50157">
    <property type="entry name" value="ZINC_FINGER_C2H2_2"/>
    <property type="match status" value="2"/>
</dbReference>
<dbReference type="GeneID" id="19276700"/>
<dbReference type="KEGG" id="pfy:PFICI_11687"/>
<dbReference type="InterPro" id="IPR036236">
    <property type="entry name" value="Znf_C2H2_sf"/>
</dbReference>
<name>W3WR10_PESFW</name>
<dbReference type="SUPFAM" id="SSF57667">
    <property type="entry name" value="beta-beta-alpha zinc fingers"/>
    <property type="match status" value="1"/>
</dbReference>
<feature type="domain" description="C2H2-type" evidence="9">
    <location>
        <begin position="60"/>
        <end position="86"/>
    </location>
</feature>
<dbReference type="HOGENOM" id="CLU_1185372_0_0_1"/>
<proteinExistence type="predicted"/>
<keyword evidence="5" id="KW-0862">Zinc</keyword>
<dbReference type="OrthoDB" id="654211at2759"/>
<dbReference type="InterPro" id="IPR051059">
    <property type="entry name" value="VerF-like"/>
</dbReference>
<dbReference type="RefSeq" id="XP_007838459.1">
    <property type="nucleotide sequence ID" value="XM_007840268.1"/>
</dbReference>
<keyword evidence="11" id="KW-1185">Reference proteome</keyword>
<accession>W3WR10</accession>
<gene>
    <name evidence="10" type="ORF">PFICI_11687</name>
</gene>
<feature type="domain" description="C2H2-type" evidence="9">
    <location>
        <begin position="32"/>
        <end position="59"/>
    </location>
</feature>
<sequence>MASQVMTASTSRPPVAAGVAQKRRKPSGEVSHICPYCNRSFKRSEHKERHVRTHTKEKPFVCHCGHAFARRDLLTRHQRINTHHDPKLQTAHAAKPEQGGVNPAVDNVVQLQTPVSPPDMANNPWDQFIPAQSNDGPSDYGWTTSPQTGGAGAPDEQFFNHQMQQHGLYYPDYSQGQPMSGYTDPQGFYDDRGTVAWTGVNPSYFQNQDTSEVADPQLQEQENPQLQKTISIII</sequence>
<dbReference type="PROSITE" id="PS00028">
    <property type="entry name" value="ZINC_FINGER_C2H2_1"/>
    <property type="match status" value="1"/>
</dbReference>
<evidence type="ECO:0000256" key="3">
    <source>
        <dbReference type="ARBA" id="ARBA00022737"/>
    </source>
</evidence>
<dbReference type="Proteomes" id="UP000030651">
    <property type="component" value="Unassembled WGS sequence"/>
</dbReference>
<dbReference type="GO" id="GO:0000978">
    <property type="term" value="F:RNA polymerase II cis-regulatory region sequence-specific DNA binding"/>
    <property type="evidence" value="ECO:0007669"/>
    <property type="project" value="InterPro"/>
</dbReference>
<protein>
    <recommendedName>
        <fullName evidence="9">C2H2-type domain-containing protein</fullName>
    </recommendedName>
</protein>
<dbReference type="InterPro" id="IPR013087">
    <property type="entry name" value="Znf_C2H2_type"/>
</dbReference>
<dbReference type="AlphaFoldDB" id="W3WR10"/>
<organism evidence="10 11">
    <name type="scientific">Pestalotiopsis fici (strain W106-1 / CGMCC3.15140)</name>
    <dbReference type="NCBI Taxonomy" id="1229662"/>
    <lineage>
        <taxon>Eukaryota</taxon>
        <taxon>Fungi</taxon>
        <taxon>Dikarya</taxon>
        <taxon>Ascomycota</taxon>
        <taxon>Pezizomycotina</taxon>
        <taxon>Sordariomycetes</taxon>
        <taxon>Xylariomycetidae</taxon>
        <taxon>Amphisphaeriales</taxon>
        <taxon>Sporocadaceae</taxon>
        <taxon>Pestalotiopsis</taxon>
    </lineage>
</organism>
<dbReference type="InParanoid" id="W3WR10"/>
<evidence type="ECO:0000313" key="11">
    <source>
        <dbReference type="Proteomes" id="UP000030651"/>
    </source>
</evidence>
<dbReference type="PANTHER" id="PTHR40626">
    <property type="entry name" value="MIP31509P"/>
    <property type="match status" value="1"/>
</dbReference>
<dbReference type="Gene3D" id="3.30.160.60">
    <property type="entry name" value="Classic Zinc Finger"/>
    <property type="match status" value="2"/>
</dbReference>